<accession>A0A0A9G7W7</accession>
<dbReference type="Gene3D" id="3.80.10.10">
    <property type="entry name" value="Ribonuclease Inhibitor"/>
    <property type="match status" value="1"/>
</dbReference>
<dbReference type="AlphaFoldDB" id="A0A0A9G7W7"/>
<organism evidence="2">
    <name type="scientific">Arundo donax</name>
    <name type="common">Giant reed</name>
    <name type="synonym">Donax arundinaceus</name>
    <dbReference type="NCBI Taxonomy" id="35708"/>
    <lineage>
        <taxon>Eukaryota</taxon>
        <taxon>Viridiplantae</taxon>
        <taxon>Streptophyta</taxon>
        <taxon>Embryophyta</taxon>
        <taxon>Tracheophyta</taxon>
        <taxon>Spermatophyta</taxon>
        <taxon>Magnoliopsida</taxon>
        <taxon>Liliopsida</taxon>
        <taxon>Poales</taxon>
        <taxon>Poaceae</taxon>
        <taxon>PACMAD clade</taxon>
        <taxon>Arundinoideae</taxon>
        <taxon>Arundineae</taxon>
        <taxon>Arundo</taxon>
    </lineage>
</organism>
<reference evidence="2" key="2">
    <citation type="journal article" date="2015" name="Data Brief">
        <title>Shoot transcriptome of the giant reed, Arundo donax.</title>
        <authorList>
            <person name="Barrero R.A."/>
            <person name="Guerrero F.D."/>
            <person name="Moolhuijzen P."/>
            <person name="Goolsby J.A."/>
            <person name="Tidwell J."/>
            <person name="Bellgard S.E."/>
            <person name="Bellgard M.I."/>
        </authorList>
    </citation>
    <scope>NUCLEOTIDE SEQUENCE</scope>
    <source>
        <tissue evidence="2">Shoot tissue taken approximately 20 cm above the soil surface</tissue>
    </source>
</reference>
<evidence type="ECO:0000256" key="1">
    <source>
        <dbReference type="SAM" id="SignalP"/>
    </source>
</evidence>
<feature type="chain" id="PRO_5002044827" evidence="1">
    <location>
        <begin position="25"/>
        <end position="189"/>
    </location>
</feature>
<dbReference type="PANTHER" id="PTHR47186:SF49">
    <property type="entry name" value="NB-ARC DOMAIN-CONTAINING PROTEIN"/>
    <property type="match status" value="1"/>
</dbReference>
<evidence type="ECO:0000313" key="2">
    <source>
        <dbReference type="EMBL" id="JAE20582.1"/>
    </source>
</evidence>
<feature type="signal peptide" evidence="1">
    <location>
        <begin position="1"/>
        <end position="24"/>
    </location>
</feature>
<keyword evidence="1" id="KW-0732">Signal</keyword>
<dbReference type="InterPro" id="IPR032675">
    <property type="entry name" value="LRR_dom_sf"/>
</dbReference>
<reference evidence="2" key="1">
    <citation type="submission" date="2014-09" db="EMBL/GenBank/DDBJ databases">
        <authorList>
            <person name="Magalhaes I.L.F."/>
            <person name="Oliveira U."/>
            <person name="Santos F.R."/>
            <person name="Vidigal T.H.D.A."/>
            <person name="Brescovit A.D."/>
            <person name="Santos A.J."/>
        </authorList>
    </citation>
    <scope>NUCLEOTIDE SEQUENCE</scope>
    <source>
        <tissue evidence="2">Shoot tissue taken approximately 20 cm above the soil surface</tissue>
    </source>
</reference>
<sequence length="189" mass="21657">MMLSTSASTLKSLRFLFLDDLACCTQLPDGLCQIPNLEFIQIRHAPAIKYIGPNFVHAQHYHHRLHRPSERLQTFPRLCKLKFLSMVEWEEWEWEGQADVQAMPFLEVLSINCCKLRCVPPGLTFHATSLRELTVIHTQCLESLGNFASVIRLNVEYSPNLVRIAEFPKLQKLSIISCSKLKLLDGVHS</sequence>
<dbReference type="PANTHER" id="PTHR47186">
    <property type="entry name" value="LEUCINE-RICH REPEAT-CONTAINING PROTEIN 57"/>
    <property type="match status" value="1"/>
</dbReference>
<dbReference type="EMBL" id="GBRH01177314">
    <property type="protein sequence ID" value="JAE20582.1"/>
    <property type="molecule type" value="Transcribed_RNA"/>
</dbReference>
<proteinExistence type="predicted"/>
<dbReference type="SUPFAM" id="SSF52058">
    <property type="entry name" value="L domain-like"/>
    <property type="match status" value="1"/>
</dbReference>
<protein>
    <submittedName>
        <fullName evidence="2">Uncharacterized protein</fullName>
    </submittedName>
</protein>
<name>A0A0A9G7W7_ARUDO</name>